<accession>H6RE86</accession>
<protein>
    <submittedName>
        <fullName evidence="2">Protein containing DUF1987</fullName>
    </submittedName>
</protein>
<sequence>MEKLQIKGSWKSPHIILDPSGNFEIWGRSLPENVIDIYTPVLSWLDAYAKQPADKTNIEVKLEYFNTSSSKLLYEIFKRFESMKKAGNNINVKWYFESDDADLEEEGKMFADLVDVPIEMIAVEEFEFTFQ</sequence>
<organism evidence="2">
    <name type="scientific">uncultured Cytophagia bacterium</name>
    <dbReference type="NCBI Taxonomy" id="768505"/>
    <lineage>
        <taxon>Bacteria</taxon>
        <taxon>Pseudomonadati</taxon>
        <taxon>Bacteroidota</taxon>
        <taxon>Cytophagia</taxon>
        <taxon>environmental samples</taxon>
    </lineage>
</organism>
<reference evidence="2" key="2">
    <citation type="submission" date="2012-02" db="EMBL/GenBank/DDBJ databases">
        <authorList>
            <person name="Genoscope - CEA"/>
        </authorList>
    </citation>
    <scope>NUCLEOTIDE SEQUENCE</scope>
</reference>
<dbReference type="InterPro" id="IPR018530">
    <property type="entry name" value="SiaC"/>
</dbReference>
<feature type="domain" description="SiaC family regulatory phosphoprotein" evidence="1">
    <location>
        <begin position="6"/>
        <end position="122"/>
    </location>
</feature>
<dbReference type="Pfam" id="PF09345">
    <property type="entry name" value="SiaC"/>
    <property type="match status" value="1"/>
</dbReference>
<reference evidence="2" key="1">
    <citation type="journal article" date="2012" name="Environ. Microbiol.">
        <title>Genomic content of uncultured Bacteroidetes from contrasting oceanic provinces in the North Atlantic Ocean.</title>
        <authorList>
            <person name="Gomez-Pereira P.R."/>
            <person name="Schuler M."/>
            <person name="Fuchs B.M."/>
            <person name="Bennke C."/>
            <person name="Teeling H."/>
            <person name="Waldmann J."/>
            <person name="Richter M."/>
            <person name="Barbe V."/>
            <person name="Bataille E."/>
            <person name="Glockner F.O."/>
            <person name="Amann R."/>
        </authorList>
    </citation>
    <scope>NUCLEOTIDE SEQUENCE</scope>
</reference>
<dbReference type="EMBL" id="FO117577">
    <property type="protein sequence ID" value="CCF99347.1"/>
    <property type="molecule type" value="Genomic_DNA"/>
</dbReference>
<gene>
    <name evidence="2" type="ORF">VIS_S3BBA60003</name>
</gene>
<name>H6RE86_9BACT</name>
<evidence type="ECO:0000313" key="2">
    <source>
        <dbReference type="EMBL" id="CCF99347.1"/>
    </source>
</evidence>
<proteinExistence type="predicted"/>
<dbReference type="AlphaFoldDB" id="H6RE86"/>
<evidence type="ECO:0000259" key="1">
    <source>
        <dbReference type="Pfam" id="PF09345"/>
    </source>
</evidence>